<dbReference type="RefSeq" id="YP_009001808.1">
    <property type="nucleotide sequence ID" value="NC_023442.1"/>
</dbReference>
<proteinExistence type="predicted"/>
<organism evidence="1 3">
    <name type="scientific">Buzura suppressaria nuclear polyhedrosis virus</name>
    <name type="common">BsNPV</name>
    <dbReference type="NCBI Taxonomy" id="74320"/>
    <lineage>
        <taxon>Viruses</taxon>
        <taxon>Viruses incertae sedis</taxon>
        <taxon>Naldaviricetes</taxon>
        <taxon>Lefavirales</taxon>
        <taxon>Baculoviridae</taxon>
        <taxon>Alphabaculovirus</taxon>
        <taxon>Alphabaculovirus busuppressariae</taxon>
    </lineage>
</organism>
<dbReference type="Proteomes" id="UP000214366">
    <property type="component" value="Segment"/>
</dbReference>
<reference evidence="1 3" key="4">
    <citation type="journal article" date="1998" name="J. Gen. Virol.">
        <title>Distinct gene arrangement in the Buzura suppressaria single-nucleocapsid nucleopolyhedrovirus genome.</title>
        <authorList>
            <person name="Hu Z.H."/>
            <person name="Arif B.M."/>
            <person name="Jin F."/>
            <person name="Martens J.W."/>
            <person name="Chen X.W."/>
            <person name="Sun J.S."/>
            <person name="Zuidema D."/>
            <person name="Goldbach R.W."/>
            <person name="Vlak J.M."/>
        </authorList>
    </citation>
    <scope>NUCLEOTIDE SEQUENCE [LARGE SCALE GENOMIC DNA]</scope>
    <source>
        <strain evidence="1">Hubei</strain>
    </source>
</reference>
<organismHost>
    <name type="scientific">Lepidoptera</name>
    <name type="common">moths &amp; butterflies</name>
    <dbReference type="NCBI Taxonomy" id="7088"/>
</organismHost>
<evidence type="ECO:0000313" key="3">
    <source>
        <dbReference type="Proteomes" id="UP000214366"/>
    </source>
</evidence>
<dbReference type="EMBL" id="KM986882">
    <property type="protein sequence ID" value="AKN91001.1"/>
    <property type="molecule type" value="Genomic_DNA"/>
</dbReference>
<accession>W5VKC2</accession>
<reference evidence="1 3" key="5">
    <citation type="journal article" date="1998" name="Virus Res.">
        <title>Genetic organization of the HindIII-I region of the single-nucleocapsid nucleopolyhedrovirus of Buzura suppressaria.</title>
        <authorList>
            <person name="Hu Z.H."/>
            <person name="Arif B.M."/>
            <person name="Sun J.S."/>
            <person name="Chen X.W."/>
            <person name="Zuidema D."/>
            <person name="Goldbach R.W."/>
            <person name="Vlak J.M."/>
        </authorList>
    </citation>
    <scope>NUCLEOTIDE SEQUENCE [LARGE SCALE GENOMIC DNA]</scope>
    <source>
        <strain evidence="1">Hubei</strain>
    </source>
</reference>
<protein>
    <submittedName>
        <fullName evidence="1">ORF-31</fullName>
    </submittedName>
</protein>
<dbReference type="EMBL" id="KF611977">
    <property type="protein sequence ID" value="AHH82620.1"/>
    <property type="molecule type" value="Genomic_DNA"/>
</dbReference>
<reference evidence="1 3" key="3">
    <citation type="journal article" date="1998" name="J. Gen. Virol.">
        <title>The single-nucleocapsid nucleopolyhedrovirus of Buzura suppressaria encodes a P10 protein.</title>
        <authorList>
            <person name="van Oers M.M."/>
            <person name="Hu Z."/>
            <person name="Arif B.M."/>
            <person name="van Strien E.A."/>
            <person name="van Lent J.W."/>
            <person name="Vlak J.M."/>
        </authorList>
    </citation>
    <scope>NUCLEOTIDE SEQUENCE [LARGE SCALE GENOMIC DNA]</scope>
    <source>
        <strain evidence="1">Hubei</strain>
    </source>
</reference>
<reference evidence="2" key="7">
    <citation type="submission" date="2014-10" db="EMBL/GenBank/DDBJ databases">
        <authorList>
            <person name="Seo M.-J."/>
            <person name="Seok Y.J."/>
            <person name="Cha I.-T."/>
        </authorList>
    </citation>
    <scope>NUCLEOTIDE SEQUENCE</scope>
    <source>
        <strain evidence="2">Guangxi</strain>
    </source>
</reference>
<dbReference type="GeneID" id="18266951"/>
<name>W5VKC2_NPVBS</name>
<evidence type="ECO:0000313" key="1">
    <source>
        <dbReference type="EMBL" id="AHH82620.1"/>
    </source>
</evidence>
<sequence length="71" mass="8309">MTTLQIDDIVTVTILKTRLYKLHLVHVHNTDIYNAILIANGKFNAIYYNNQILRAKVLRIDRTFIDLIPLE</sequence>
<evidence type="ECO:0000313" key="2">
    <source>
        <dbReference type="EMBL" id="AKN91001.1"/>
    </source>
</evidence>
<reference evidence="1 3" key="2">
    <citation type="journal article" date="1997" name="Virus Res.">
        <title>Characterization of the ecdysteroid UDP-glucosyltransferase gene of a single nucleocapsid nucleopolyhedrovirus of Buzura suppressaria.</title>
        <authorList>
            <person name="Hu Z.H."/>
            <person name="Broer R."/>
            <person name="Westerlaken J."/>
            <person name="Martens J.W."/>
            <person name="Jin F."/>
            <person name="Jehle J.A."/>
            <person name="Wang L.M."/>
            <person name="Vlak J.M."/>
        </authorList>
    </citation>
    <scope>NUCLEOTIDE SEQUENCE [LARGE SCALE GENOMIC DNA]</scope>
    <source>
        <strain evidence="1">Hubei</strain>
    </source>
</reference>
<reference evidence="1 3" key="1">
    <citation type="journal article" date="1993" name="J. Gen. Virol.">
        <title>Nucleotide sequence of the Buzura suppressaria single nucleocapsid nuclear polyhedrosis virus polyhedrin gene.</title>
        <authorList>
            <person name="Hu Z.H."/>
            <person name="Liu M.F."/>
            <person name="Jin F."/>
            <person name="Wang Z.X."/>
            <person name="Liu X.Y."/>
            <person name="Li M.J."/>
            <person name="Liang B.F."/>
            <person name="Xie T.E."/>
        </authorList>
    </citation>
    <scope>NUCLEOTIDE SEQUENCE [LARGE SCALE GENOMIC DNA]</scope>
    <source>
        <strain evidence="1">Hubei</strain>
    </source>
</reference>
<dbReference type="KEGG" id="vg:18266951"/>
<keyword evidence="3" id="KW-1185">Reference proteome</keyword>
<reference evidence="1 3" key="6">
    <citation type="journal article" date="2014" name="PLoS ONE">
        <title>Genome Sequence and Analysis of Buzura suppressaria Nucleopolyhedrovirus: A Group II Alphabaculovirus.</title>
        <authorList>
            <person name="Zhu Z."/>
            <person name="Yin F."/>
            <person name="Liu X."/>
            <person name="Hou D."/>
            <person name="Wang J."/>
            <person name="Zhang L."/>
            <person name="Arif B."/>
            <person name="Wang H."/>
            <person name="Deng F."/>
            <person name="Hu Z."/>
        </authorList>
    </citation>
    <scope>NUCLEOTIDE SEQUENCE [LARGE SCALE GENOMIC DNA]</scope>
    <source>
        <strain evidence="1">Hubei</strain>
    </source>
</reference>